<evidence type="ECO:0000259" key="5">
    <source>
        <dbReference type="PROSITE" id="PS52004"/>
    </source>
</evidence>
<evidence type="ECO:0000256" key="4">
    <source>
        <dbReference type="RuleBase" id="RU003694"/>
    </source>
</evidence>
<dbReference type="Pfam" id="PF02801">
    <property type="entry name" value="Ketoacyl-synt_C"/>
    <property type="match status" value="1"/>
</dbReference>
<evidence type="ECO:0000313" key="6">
    <source>
        <dbReference type="EMBL" id="QES46693.1"/>
    </source>
</evidence>
<dbReference type="AlphaFoldDB" id="A0A5P2CW75"/>
<organism evidence="6 7">
    <name type="scientific">Streptomyces venezuelae</name>
    <dbReference type="NCBI Taxonomy" id="54571"/>
    <lineage>
        <taxon>Bacteria</taxon>
        <taxon>Bacillati</taxon>
        <taxon>Actinomycetota</taxon>
        <taxon>Actinomycetes</taxon>
        <taxon>Kitasatosporales</taxon>
        <taxon>Streptomycetaceae</taxon>
        <taxon>Streptomyces</taxon>
    </lineage>
</organism>
<feature type="domain" description="Ketosynthase family 3 (KS3)" evidence="5">
    <location>
        <begin position="2"/>
        <end position="407"/>
    </location>
</feature>
<dbReference type="Gene3D" id="3.40.47.10">
    <property type="match status" value="1"/>
</dbReference>
<evidence type="ECO:0000256" key="1">
    <source>
        <dbReference type="ARBA" id="ARBA00008467"/>
    </source>
</evidence>
<protein>
    <submittedName>
        <fullName evidence="6">3-oxoacyl-ACP synthase</fullName>
    </submittedName>
</protein>
<dbReference type="PROSITE" id="PS52004">
    <property type="entry name" value="KS3_2"/>
    <property type="match status" value="1"/>
</dbReference>
<evidence type="ECO:0000256" key="2">
    <source>
        <dbReference type="ARBA" id="ARBA00022679"/>
    </source>
</evidence>
<dbReference type="RefSeq" id="WP_150205573.1">
    <property type="nucleotide sequence ID" value="NZ_CP029190.1"/>
</dbReference>
<evidence type="ECO:0000313" key="7">
    <source>
        <dbReference type="Proteomes" id="UP000325211"/>
    </source>
</evidence>
<dbReference type="InterPro" id="IPR020841">
    <property type="entry name" value="PKS_Beta-ketoAc_synthase_dom"/>
</dbReference>
<name>A0A5P2CW75_STRVZ</name>
<dbReference type="PANTHER" id="PTHR11712:SF347">
    <property type="entry name" value="BETA KETOACYL-ACYL CARRIER PROTEIN SYNTHASE"/>
    <property type="match status" value="1"/>
</dbReference>
<dbReference type="PANTHER" id="PTHR11712">
    <property type="entry name" value="POLYKETIDE SYNTHASE-RELATED"/>
    <property type="match status" value="1"/>
</dbReference>
<keyword evidence="2 4" id="KW-0808">Transferase</keyword>
<dbReference type="InterPro" id="IPR016039">
    <property type="entry name" value="Thiolase-like"/>
</dbReference>
<dbReference type="GO" id="GO:0004315">
    <property type="term" value="F:3-oxoacyl-[acyl-carrier-protein] synthase activity"/>
    <property type="evidence" value="ECO:0007669"/>
    <property type="project" value="TreeGrafter"/>
</dbReference>
<dbReference type="InterPro" id="IPR014031">
    <property type="entry name" value="Ketoacyl_synth_C"/>
</dbReference>
<dbReference type="GO" id="GO:0030497">
    <property type="term" value="P:fatty acid elongation"/>
    <property type="evidence" value="ECO:0007669"/>
    <property type="project" value="UniProtKB-ARBA"/>
</dbReference>
<dbReference type="NCBIfam" id="NF005589">
    <property type="entry name" value="PRK07314.1"/>
    <property type="match status" value="1"/>
</dbReference>
<dbReference type="FunFam" id="3.40.47.10:FF:000029">
    <property type="entry name" value="3-oxoacyl-[acyl-carrier-protein] synthase 1"/>
    <property type="match status" value="1"/>
</dbReference>
<reference evidence="6 7" key="1">
    <citation type="submission" date="2018-05" db="EMBL/GenBank/DDBJ databases">
        <title>Streptomyces venezuelae.</title>
        <authorList>
            <person name="Kim W."/>
            <person name="Lee N."/>
            <person name="Cho B.-K."/>
        </authorList>
    </citation>
    <scope>NUCLEOTIDE SEQUENCE [LARGE SCALE GENOMIC DNA]</scope>
    <source>
        <strain evidence="6 7">ATCC 21782</strain>
    </source>
</reference>
<evidence type="ECO:0000256" key="3">
    <source>
        <dbReference type="ARBA" id="ARBA00023315"/>
    </source>
</evidence>
<dbReference type="CDD" id="cd00834">
    <property type="entry name" value="KAS_I_II"/>
    <property type="match status" value="1"/>
</dbReference>
<proteinExistence type="inferred from homology"/>
<accession>A0A5P2CW75</accession>
<dbReference type="OrthoDB" id="9808669at2"/>
<dbReference type="FunFam" id="3.40.47.10:FF:000018">
    <property type="entry name" value="3-oxoacyl-[acyl-carrier-protein] synthase 2"/>
    <property type="match status" value="1"/>
</dbReference>
<keyword evidence="3" id="KW-0012">Acyltransferase</keyword>
<comment type="similarity">
    <text evidence="1 4">Belongs to the thiolase-like superfamily. Beta-ketoacyl-ACP synthases family.</text>
</comment>
<dbReference type="SMART" id="SM00825">
    <property type="entry name" value="PKS_KS"/>
    <property type="match status" value="1"/>
</dbReference>
<dbReference type="SUPFAM" id="SSF53901">
    <property type="entry name" value="Thiolase-like"/>
    <property type="match status" value="1"/>
</dbReference>
<dbReference type="Pfam" id="PF00109">
    <property type="entry name" value="ketoacyl-synt"/>
    <property type="match status" value="1"/>
</dbReference>
<dbReference type="InterPro" id="IPR014030">
    <property type="entry name" value="Ketoacyl_synth_N"/>
</dbReference>
<gene>
    <name evidence="6" type="ORF">DEJ50_01325</name>
</gene>
<dbReference type="Proteomes" id="UP000325211">
    <property type="component" value="Chromosome"/>
</dbReference>
<sequence>MPCEIAVTGIGMITPAGHDPEETWAGVCDGRGLAATDPGLAGLPVDISCRIAGFDPDAVLGRRLARRVDPFVQYALHSARQAVTDAKLDPATWDAVRVGVVLGVGSNSLDRYVREFTLIGEGRTRSVSPLALPRSVPNMAAAEVALDLGVRGPGFTVSSACASGATALGVAADLIAAGRCDIVLAGGSESGCTLGTATCFQQMLALSRRTQAPAAASRPFDTDRDGFVLSEGAAVLVLERPAHALARGAHTRAMLRGHATTGDAHHPVAPHPEGAGAEAAMRAALADAGLGPGDIGQVNAHGTSTPAGDAAEALALLRVFGGTPPPVTAPKGVLGHSLGAAGAVEAALTVLSLERRQIPPTANLGCQDPGRELDVVAGRPRSAMAMSAALSNSFGFGGQNTVLVFTTG</sequence>
<dbReference type="InterPro" id="IPR000794">
    <property type="entry name" value="Beta-ketoacyl_synthase"/>
</dbReference>
<dbReference type="EMBL" id="CP029190">
    <property type="protein sequence ID" value="QES46693.1"/>
    <property type="molecule type" value="Genomic_DNA"/>
</dbReference>